<feature type="domain" description="HTH rpiR-type" evidence="4">
    <location>
        <begin position="1"/>
        <end position="78"/>
    </location>
</feature>
<dbReference type="Gene3D" id="1.10.10.10">
    <property type="entry name" value="Winged helix-like DNA-binding domain superfamily/Winged helix DNA-binding domain"/>
    <property type="match status" value="1"/>
</dbReference>
<dbReference type="Gene3D" id="3.40.50.10490">
    <property type="entry name" value="Glucose-6-phosphate isomerase like protein, domain 1"/>
    <property type="match status" value="1"/>
</dbReference>
<dbReference type="CDD" id="cd05013">
    <property type="entry name" value="SIS_RpiR"/>
    <property type="match status" value="1"/>
</dbReference>
<evidence type="ECO:0000256" key="3">
    <source>
        <dbReference type="ARBA" id="ARBA00023163"/>
    </source>
</evidence>
<keyword evidence="2" id="KW-0238">DNA-binding</keyword>
<organism evidence="6 7">
    <name type="scientific">Collinsella stercoris DSM 13279</name>
    <dbReference type="NCBI Taxonomy" id="445975"/>
    <lineage>
        <taxon>Bacteria</taxon>
        <taxon>Bacillati</taxon>
        <taxon>Actinomycetota</taxon>
        <taxon>Coriobacteriia</taxon>
        <taxon>Coriobacteriales</taxon>
        <taxon>Coriobacteriaceae</taxon>
        <taxon>Collinsella</taxon>
    </lineage>
</organism>
<dbReference type="SUPFAM" id="SSF53697">
    <property type="entry name" value="SIS domain"/>
    <property type="match status" value="1"/>
</dbReference>
<dbReference type="EMBL" id="ABXJ01000059">
    <property type="protein sequence ID" value="EEA90743.1"/>
    <property type="molecule type" value="Genomic_DNA"/>
</dbReference>
<dbReference type="InterPro" id="IPR046348">
    <property type="entry name" value="SIS_dom_sf"/>
</dbReference>
<sequence>MSIIGKIESCLPSFTKTETIIARFILDHREDGVEQYLLGDLSRELGVGEATIVRFCRKLGLGGFTELKFLLSVENEEHTAARENSGEIKDILISSIKMTDSMVSSKDISDVVDLAGAASEVFFFGIGMSGLSASMGESRLFRFGKRTKAITEAHAQNMQASLCDENSLIVAVSISGETIDLIEAVSLAKESGAKVVAITSYLRSTLAELADYVLLSFGKPNYINAGAFSTVVSQLYILDLITSEYALRFSAEAARSKKRIARSIINKMVN</sequence>
<evidence type="ECO:0000256" key="2">
    <source>
        <dbReference type="ARBA" id="ARBA00023125"/>
    </source>
</evidence>
<protein>
    <submittedName>
        <fullName evidence="6">SIS domain protein</fullName>
    </submittedName>
</protein>
<dbReference type="GO" id="GO:1901135">
    <property type="term" value="P:carbohydrate derivative metabolic process"/>
    <property type="evidence" value="ECO:0007669"/>
    <property type="project" value="InterPro"/>
</dbReference>
<dbReference type="PROSITE" id="PS51464">
    <property type="entry name" value="SIS"/>
    <property type="match status" value="1"/>
</dbReference>
<evidence type="ECO:0000256" key="1">
    <source>
        <dbReference type="ARBA" id="ARBA00023015"/>
    </source>
</evidence>
<dbReference type="AlphaFoldDB" id="B6GAC9"/>
<dbReference type="SUPFAM" id="SSF46689">
    <property type="entry name" value="Homeodomain-like"/>
    <property type="match status" value="1"/>
</dbReference>
<dbReference type="GO" id="GO:0003700">
    <property type="term" value="F:DNA-binding transcription factor activity"/>
    <property type="evidence" value="ECO:0007669"/>
    <property type="project" value="InterPro"/>
</dbReference>
<dbReference type="InterPro" id="IPR036388">
    <property type="entry name" value="WH-like_DNA-bd_sf"/>
</dbReference>
<dbReference type="PANTHER" id="PTHR30514:SF9">
    <property type="entry name" value="TRANSCRIPTIONAL REGULATOR"/>
    <property type="match status" value="1"/>
</dbReference>
<dbReference type="OrthoDB" id="370421at2"/>
<dbReference type="STRING" id="445975.COLSTE_01025"/>
<keyword evidence="3" id="KW-0804">Transcription</keyword>
<dbReference type="InterPro" id="IPR035472">
    <property type="entry name" value="RpiR-like_SIS"/>
</dbReference>
<feature type="domain" description="SIS" evidence="5">
    <location>
        <begin position="111"/>
        <end position="251"/>
    </location>
</feature>
<keyword evidence="7" id="KW-1185">Reference proteome</keyword>
<evidence type="ECO:0000313" key="7">
    <source>
        <dbReference type="Proteomes" id="UP000003560"/>
    </source>
</evidence>
<dbReference type="InterPro" id="IPR001347">
    <property type="entry name" value="SIS_dom"/>
</dbReference>
<reference evidence="6 7" key="1">
    <citation type="submission" date="2008-10" db="EMBL/GenBank/DDBJ databases">
        <title>Draft genome sequence of Collinsella stercoris (DSM 13279).</title>
        <authorList>
            <person name="Sudarsanam P."/>
            <person name="Ley R."/>
            <person name="Guruge J."/>
            <person name="Turnbaugh P.J."/>
            <person name="Mahowald M."/>
            <person name="Liep D."/>
            <person name="Gordon J."/>
        </authorList>
    </citation>
    <scope>NUCLEOTIDE SEQUENCE [LARGE SCALE GENOMIC DNA]</scope>
    <source>
        <strain evidence="6 7">DSM 13279</strain>
    </source>
</reference>
<comment type="caution">
    <text evidence="6">The sequence shown here is derived from an EMBL/GenBank/DDBJ whole genome shotgun (WGS) entry which is preliminary data.</text>
</comment>
<dbReference type="GO" id="GO:0003677">
    <property type="term" value="F:DNA binding"/>
    <property type="evidence" value="ECO:0007669"/>
    <property type="project" value="UniProtKB-KW"/>
</dbReference>
<dbReference type="Proteomes" id="UP000003560">
    <property type="component" value="Unassembled WGS sequence"/>
</dbReference>
<evidence type="ECO:0000259" key="4">
    <source>
        <dbReference type="PROSITE" id="PS51071"/>
    </source>
</evidence>
<dbReference type="eggNOG" id="COG1737">
    <property type="taxonomic scope" value="Bacteria"/>
</dbReference>
<accession>B6GAC9</accession>
<dbReference type="InterPro" id="IPR047640">
    <property type="entry name" value="RpiR-like"/>
</dbReference>
<dbReference type="PROSITE" id="PS51071">
    <property type="entry name" value="HTH_RPIR"/>
    <property type="match status" value="1"/>
</dbReference>
<evidence type="ECO:0000313" key="6">
    <source>
        <dbReference type="EMBL" id="EEA90743.1"/>
    </source>
</evidence>
<dbReference type="HOGENOM" id="CLU_055769_0_4_11"/>
<dbReference type="InterPro" id="IPR000281">
    <property type="entry name" value="HTH_RpiR"/>
</dbReference>
<keyword evidence="1" id="KW-0805">Transcription regulation</keyword>
<dbReference type="Pfam" id="PF01418">
    <property type="entry name" value="HTH_6"/>
    <property type="match status" value="1"/>
</dbReference>
<dbReference type="RefSeq" id="WP_006720682.1">
    <property type="nucleotide sequence ID" value="NZ_CP085935.1"/>
</dbReference>
<dbReference type="GO" id="GO:0097367">
    <property type="term" value="F:carbohydrate derivative binding"/>
    <property type="evidence" value="ECO:0007669"/>
    <property type="project" value="InterPro"/>
</dbReference>
<reference evidence="6 7" key="2">
    <citation type="submission" date="2008-10" db="EMBL/GenBank/DDBJ databases">
        <authorList>
            <person name="Fulton L."/>
            <person name="Clifton S."/>
            <person name="Fulton B."/>
            <person name="Xu J."/>
            <person name="Minx P."/>
            <person name="Pepin K.H."/>
            <person name="Johnson M."/>
            <person name="Thiruvilangam P."/>
            <person name="Bhonagiri V."/>
            <person name="Nash W.E."/>
            <person name="Mardis E.R."/>
            <person name="Wilson R.K."/>
        </authorList>
    </citation>
    <scope>NUCLEOTIDE SEQUENCE [LARGE SCALE GENOMIC DNA]</scope>
    <source>
        <strain evidence="6 7">DSM 13279</strain>
    </source>
</reference>
<dbReference type="GeneID" id="98002016"/>
<dbReference type="InterPro" id="IPR009057">
    <property type="entry name" value="Homeodomain-like_sf"/>
</dbReference>
<evidence type="ECO:0000259" key="5">
    <source>
        <dbReference type="PROSITE" id="PS51464"/>
    </source>
</evidence>
<name>B6GAC9_9ACTN</name>
<proteinExistence type="predicted"/>
<dbReference type="Pfam" id="PF01380">
    <property type="entry name" value="SIS"/>
    <property type="match status" value="1"/>
</dbReference>
<dbReference type="PANTHER" id="PTHR30514">
    <property type="entry name" value="GLUCOKINASE"/>
    <property type="match status" value="1"/>
</dbReference>
<gene>
    <name evidence="6" type="ORF">COLSTE_01025</name>
</gene>